<evidence type="ECO:0000313" key="10">
    <source>
        <dbReference type="Proteomes" id="UP000292781"/>
    </source>
</evidence>
<accession>A0A4Q9VXQ6</accession>
<evidence type="ECO:0000259" key="8">
    <source>
        <dbReference type="Pfam" id="PF17042"/>
    </source>
</evidence>
<dbReference type="InterPro" id="IPR031475">
    <property type="entry name" value="NBD_C"/>
</dbReference>
<keyword evidence="5" id="KW-0067">ATP-binding</keyword>
<dbReference type="GO" id="GO:0005524">
    <property type="term" value="F:ATP binding"/>
    <property type="evidence" value="ECO:0007669"/>
    <property type="project" value="UniProtKB-KW"/>
</dbReference>
<dbReference type="Pfam" id="PF17042">
    <property type="entry name" value="NBD_C"/>
    <property type="match status" value="1"/>
</dbReference>
<evidence type="ECO:0000313" key="9">
    <source>
        <dbReference type="EMBL" id="TBW41160.1"/>
    </source>
</evidence>
<dbReference type="SUPFAM" id="SSF142764">
    <property type="entry name" value="YgbK-like"/>
    <property type="match status" value="1"/>
</dbReference>
<feature type="domain" description="Four-carbon acid sugar kinase nucleotide binding" evidence="8">
    <location>
        <begin position="253"/>
        <end position="404"/>
    </location>
</feature>
<dbReference type="OrthoDB" id="9778478at2"/>
<dbReference type="InterPro" id="IPR037051">
    <property type="entry name" value="4-carb_acid_sugar_kinase_N_sf"/>
</dbReference>
<dbReference type="EMBL" id="SJFN01000001">
    <property type="protein sequence ID" value="TBW41160.1"/>
    <property type="molecule type" value="Genomic_DNA"/>
</dbReference>
<comment type="similarity">
    <text evidence="1">Belongs to the four-carbon acid sugar kinase family.</text>
</comment>
<dbReference type="Proteomes" id="UP000292781">
    <property type="component" value="Unassembled WGS sequence"/>
</dbReference>
<reference evidence="9 10" key="1">
    <citation type="submission" date="2019-02" db="EMBL/GenBank/DDBJ databases">
        <title>Siculibacillus lacustris gen. nov., sp. nov., a new rosette-forming bacterium isolated from a freshwater crater lake (Lake St. Ana, Romania).</title>
        <authorList>
            <person name="Felfoldi T."/>
            <person name="Marton Z."/>
            <person name="Szabo A."/>
            <person name="Mentes A."/>
            <person name="Boka K."/>
            <person name="Marialigeti K."/>
            <person name="Mathe I."/>
            <person name="Koncz M."/>
            <person name="Schumann P."/>
            <person name="Toth E."/>
        </authorList>
    </citation>
    <scope>NUCLEOTIDE SEQUENCE [LARGE SCALE GENOMIC DNA]</scope>
    <source>
        <strain evidence="9 10">SA-279</strain>
    </source>
</reference>
<organism evidence="9 10">
    <name type="scientific">Siculibacillus lacustris</name>
    <dbReference type="NCBI Taxonomy" id="1549641"/>
    <lineage>
        <taxon>Bacteria</taxon>
        <taxon>Pseudomonadati</taxon>
        <taxon>Pseudomonadota</taxon>
        <taxon>Alphaproteobacteria</taxon>
        <taxon>Hyphomicrobiales</taxon>
        <taxon>Ancalomicrobiaceae</taxon>
        <taxon>Siculibacillus</taxon>
    </lineage>
</organism>
<dbReference type="GO" id="GO:0016301">
    <property type="term" value="F:kinase activity"/>
    <property type="evidence" value="ECO:0007669"/>
    <property type="project" value="UniProtKB-KW"/>
</dbReference>
<dbReference type="RefSeq" id="WP_131304652.1">
    <property type="nucleotide sequence ID" value="NZ_SJFN01000001.1"/>
</dbReference>
<dbReference type="Gene3D" id="3.40.980.20">
    <property type="entry name" value="Four-carbon acid sugar kinase, nucleotide binding domain"/>
    <property type="match status" value="1"/>
</dbReference>
<feature type="domain" description="Four-carbon acid sugar kinase N-terminal" evidence="7">
    <location>
        <begin position="6"/>
        <end position="229"/>
    </location>
</feature>
<name>A0A4Q9VXQ6_9HYPH</name>
<keyword evidence="10" id="KW-1185">Reference proteome</keyword>
<evidence type="ECO:0000256" key="3">
    <source>
        <dbReference type="ARBA" id="ARBA00022741"/>
    </source>
</evidence>
<gene>
    <name evidence="9" type="ORF">EYW49_00035</name>
</gene>
<dbReference type="Pfam" id="PF07005">
    <property type="entry name" value="SBD_N"/>
    <property type="match status" value="1"/>
</dbReference>
<keyword evidence="4 9" id="KW-0418">Kinase</keyword>
<evidence type="ECO:0000259" key="7">
    <source>
        <dbReference type="Pfam" id="PF07005"/>
    </source>
</evidence>
<keyword evidence="6" id="KW-0119">Carbohydrate metabolism</keyword>
<keyword evidence="3" id="KW-0547">Nucleotide-binding</keyword>
<sequence>MTAPWLIVADDLTGAADCGIAFAGAGIATVVVWDDASQGAVTVTSVDTRSRFLPAALAAARQVAATTARHTPGTRVYKKIDSTLRGQFAAELAAQRDLLAERTAGAAPMAIVAPAFPATGRTTEGGKVRVAGRPLEETPLWARDHTYADADLVAILAGVGIGAEALDLATIRGDRADLAATFAEARRRGVAALVCDAVTESDLAAIAAASLPLADSVMWVGTGGLAKHLAALIAPSAAAASALDVTAAGGPVLLVIGSVAEASRLQAAELVGSGAVEGFAVAAEDLFAGEGSAATAVLRATIAARLAAGRDVLVKLADDAAPDLARGTELADLFADWLGPVLPQAGALVMTGGDTACALLGRIGAAGIRLVAEVEPGVPIGRALGPLSLPVVSKAGAFGDAQTLARCLSHLKRDARSPAAADARS</sequence>
<evidence type="ECO:0000256" key="1">
    <source>
        <dbReference type="ARBA" id="ARBA00005715"/>
    </source>
</evidence>
<dbReference type="InterPro" id="IPR010737">
    <property type="entry name" value="4-carb_acid_sugar_kinase_N"/>
</dbReference>
<dbReference type="AlphaFoldDB" id="A0A4Q9VXQ6"/>
<evidence type="ECO:0000256" key="4">
    <source>
        <dbReference type="ARBA" id="ARBA00022777"/>
    </source>
</evidence>
<evidence type="ECO:0000256" key="6">
    <source>
        <dbReference type="ARBA" id="ARBA00023277"/>
    </source>
</evidence>
<protein>
    <submittedName>
        <fullName evidence="9">Four-carbon acid sugar kinase family protein</fullName>
    </submittedName>
</protein>
<evidence type="ECO:0000256" key="5">
    <source>
        <dbReference type="ARBA" id="ARBA00022840"/>
    </source>
</evidence>
<keyword evidence="2" id="KW-0808">Transferase</keyword>
<proteinExistence type="inferred from homology"/>
<evidence type="ECO:0000256" key="2">
    <source>
        <dbReference type="ARBA" id="ARBA00022679"/>
    </source>
</evidence>
<dbReference type="InterPro" id="IPR042213">
    <property type="entry name" value="NBD_C_sf"/>
</dbReference>
<dbReference type="Gene3D" id="3.40.50.10840">
    <property type="entry name" value="Putative sugar-binding, N-terminal domain"/>
    <property type="match status" value="1"/>
</dbReference>
<comment type="caution">
    <text evidence="9">The sequence shown here is derived from an EMBL/GenBank/DDBJ whole genome shotgun (WGS) entry which is preliminary data.</text>
</comment>